<dbReference type="PROSITE" id="PS51892">
    <property type="entry name" value="SUBTILASE"/>
    <property type="match status" value="1"/>
</dbReference>
<evidence type="ECO:0000259" key="7">
    <source>
        <dbReference type="Pfam" id="PF00082"/>
    </source>
</evidence>
<evidence type="ECO:0000256" key="1">
    <source>
        <dbReference type="ARBA" id="ARBA00011073"/>
    </source>
</evidence>
<evidence type="ECO:0000256" key="3">
    <source>
        <dbReference type="ARBA" id="ARBA00022801"/>
    </source>
</evidence>
<evidence type="ECO:0000256" key="4">
    <source>
        <dbReference type="ARBA" id="ARBA00022825"/>
    </source>
</evidence>
<keyword evidence="9" id="KW-1185">Reference proteome</keyword>
<dbReference type="GO" id="GO:0006508">
    <property type="term" value="P:proteolysis"/>
    <property type="evidence" value="ECO:0007669"/>
    <property type="project" value="UniProtKB-KW"/>
</dbReference>
<evidence type="ECO:0000313" key="9">
    <source>
        <dbReference type="Proteomes" id="UP000799770"/>
    </source>
</evidence>
<dbReference type="PANTHER" id="PTHR43806">
    <property type="entry name" value="PEPTIDASE S8"/>
    <property type="match status" value="1"/>
</dbReference>
<dbReference type="InterPro" id="IPR000209">
    <property type="entry name" value="Peptidase_S8/S53_dom"/>
</dbReference>
<feature type="domain" description="Peptidase S8/S53" evidence="7">
    <location>
        <begin position="214"/>
        <end position="479"/>
    </location>
</feature>
<dbReference type="InterPro" id="IPR022398">
    <property type="entry name" value="Peptidase_S8_His-AS"/>
</dbReference>
<dbReference type="InterPro" id="IPR015500">
    <property type="entry name" value="Peptidase_S8_subtilisin-rel"/>
</dbReference>
<keyword evidence="2 5" id="KW-0645">Protease</keyword>
<reference evidence="8" key="1">
    <citation type="journal article" date="2020" name="Stud. Mycol.">
        <title>101 Dothideomycetes genomes: a test case for predicting lifestyles and emergence of pathogens.</title>
        <authorList>
            <person name="Haridas S."/>
            <person name="Albert R."/>
            <person name="Binder M."/>
            <person name="Bloem J."/>
            <person name="Labutti K."/>
            <person name="Salamov A."/>
            <person name="Andreopoulos B."/>
            <person name="Baker S."/>
            <person name="Barry K."/>
            <person name="Bills G."/>
            <person name="Bluhm B."/>
            <person name="Cannon C."/>
            <person name="Castanera R."/>
            <person name="Culley D."/>
            <person name="Daum C."/>
            <person name="Ezra D."/>
            <person name="Gonzalez J."/>
            <person name="Henrissat B."/>
            <person name="Kuo A."/>
            <person name="Liang C."/>
            <person name="Lipzen A."/>
            <person name="Lutzoni F."/>
            <person name="Magnuson J."/>
            <person name="Mondo S."/>
            <person name="Nolan M."/>
            <person name="Ohm R."/>
            <person name="Pangilinan J."/>
            <person name="Park H.-J."/>
            <person name="Ramirez L."/>
            <person name="Alfaro M."/>
            <person name="Sun H."/>
            <person name="Tritt A."/>
            <person name="Yoshinaga Y."/>
            <person name="Zwiers L.-H."/>
            <person name="Turgeon B."/>
            <person name="Goodwin S."/>
            <person name="Spatafora J."/>
            <person name="Crous P."/>
            <person name="Grigoriev I."/>
        </authorList>
    </citation>
    <scope>NUCLEOTIDE SEQUENCE</scope>
    <source>
        <strain evidence="8">CBS 627.86</strain>
    </source>
</reference>
<evidence type="ECO:0000256" key="5">
    <source>
        <dbReference type="PROSITE-ProRule" id="PRU01240"/>
    </source>
</evidence>
<feature type="active site" description="Charge relay system" evidence="5">
    <location>
        <position position="282"/>
    </location>
</feature>
<accession>A0A6A5YEC7</accession>
<gene>
    <name evidence="8" type="ORF">BDV96DRAFT_655411</name>
</gene>
<dbReference type="InterPro" id="IPR036852">
    <property type="entry name" value="Peptidase_S8/S53_dom_sf"/>
</dbReference>
<dbReference type="PROSITE" id="PS00137">
    <property type="entry name" value="SUBTILASE_HIS"/>
    <property type="match status" value="1"/>
</dbReference>
<feature type="compositionally biased region" description="Basic and acidic residues" evidence="6">
    <location>
        <begin position="63"/>
        <end position="74"/>
    </location>
</feature>
<feature type="active site" description="Charge relay system" evidence="5">
    <location>
        <position position="223"/>
    </location>
</feature>
<dbReference type="EMBL" id="ML977375">
    <property type="protein sequence ID" value="KAF2105639.1"/>
    <property type="molecule type" value="Genomic_DNA"/>
</dbReference>
<proteinExistence type="inferred from homology"/>
<dbReference type="SUPFAM" id="SSF52743">
    <property type="entry name" value="Subtilisin-like"/>
    <property type="match status" value="1"/>
</dbReference>
<protein>
    <submittedName>
        <fullName evidence="8">Peptidase S8/S53 domain-containing protein</fullName>
    </submittedName>
</protein>
<sequence>MKYDVFPTDPNDTVAVTMTEGFLKTISTSVTPIYDNDVVVSWSIDIDDNDKIRSVRDYTGVKDVRHPNTKRDDPQPGDTTARPKRWIAFAKDPKDHDETNRTRLWLDSNIDDKNVNIIEIRSGMRPDGDVKMWGHLTFTDEKLEEAKKQPGIRAVRNDSATEPGIALKKKRHTTFKRADLQWTKQIEPPGDLALDSQYKGSTLQEEFVYEERAGEGVFIYVVDLGVNVHVKNVADGDPSKEEFMHYIVNDPENGEDFQTLGSKDAGQGPNDDSDEDPQTQGHGTMVASKALGLKYGIAKKATLVNVKILDDSTTMQEAFELIWEDLSEYHKERAAKAVVVISRHIQDIYSSHQAAMDDPMGDALHSMFKDIINLGVPIVCSSNNHAGPPLNRKAIDTIPPILSSGEAPLIVVGAATADGKRAVYSQGEGYVTLYAPGKVKAQTKIDGQEKEVDGTSFAAPVVAGIIATYMNYDPPPWDTEKTKTGKDKVIALRDWLQTDDTSWVRGEQRMIWNGADENAHKNAKAEICKRDSASCSPGGSSITALTCNDIQNKHYMIGETASMTIDQWFCPDAAKQHRPDDNSNSITRTYLQDTMETIELAIDWPSTQSDFTLKEDDCRQYMHKLLEDCDLPTFDHPMHWKAGGNVHVGPGDAVYRWSTIVERQPPPFAPWGKCVKNNFMDDGIYNITGAGWLNTGGSAPLETKLKEKGVVFLGSQFGYGVGDDGREWDYSVQVPHFDHDADVEAGMSEVANYPGFSVKCSA</sequence>
<dbReference type="PRINTS" id="PR00723">
    <property type="entry name" value="SUBTILISIN"/>
</dbReference>
<dbReference type="PANTHER" id="PTHR43806:SF11">
    <property type="entry name" value="CEREVISIN-RELATED"/>
    <property type="match status" value="1"/>
</dbReference>
<dbReference type="Gene3D" id="3.40.50.200">
    <property type="entry name" value="Peptidase S8/S53 domain"/>
    <property type="match status" value="1"/>
</dbReference>
<dbReference type="InterPro" id="IPR050131">
    <property type="entry name" value="Peptidase_S8_subtilisin-like"/>
</dbReference>
<evidence type="ECO:0000313" key="8">
    <source>
        <dbReference type="EMBL" id="KAF2105639.1"/>
    </source>
</evidence>
<dbReference type="Proteomes" id="UP000799770">
    <property type="component" value="Unassembled WGS sequence"/>
</dbReference>
<evidence type="ECO:0000256" key="2">
    <source>
        <dbReference type="ARBA" id="ARBA00022670"/>
    </source>
</evidence>
<organism evidence="8 9">
    <name type="scientific">Lophiotrema nucula</name>
    <dbReference type="NCBI Taxonomy" id="690887"/>
    <lineage>
        <taxon>Eukaryota</taxon>
        <taxon>Fungi</taxon>
        <taxon>Dikarya</taxon>
        <taxon>Ascomycota</taxon>
        <taxon>Pezizomycotina</taxon>
        <taxon>Dothideomycetes</taxon>
        <taxon>Pleosporomycetidae</taxon>
        <taxon>Pleosporales</taxon>
        <taxon>Lophiotremataceae</taxon>
        <taxon>Lophiotrema</taxon>
    </lineage>
</organism>
<dbReference type="AlphaFoldDB" id="A0A6A5YEC7"/>
<evidence type="ECO:0000256" key="6">
    <source>
        <dbReference type="SAM" id="MobiDB-lite"/>
    </source>
</evidence>
<keyword evidence="4 5" id="KW-0720">Serine protease</keyword>
<dbReference type="InterPro" id="IPR023828">
    <property type="entry name" value="Peptidase_S8_Ser-AS"/>
</dbReference>
<feature type="active site" description="Charge relay system" evidence="5">
    <location>
        <position position="456"/>
    </location>
</feature>
<feature type="region of interest" description="Disordered" evidence="6">
    <location>
        <begin position="63"/>
        <end position="84"/>
    </location>
</feature>
<comment type="similarity">
    <text evidence="1 5">Belongs to the peptidase S8 family.</text>
</comment>
<dbReference type="GO" id="GO:0004252">
    <property type="term" value="F:serine-type endopeptidase activity"/>
    <property type="evidence" value="ECO:0007669"/>
    <property type="project" value="UniProtKB-UniRule"/>
</dbReference>
<dbReference type="Pfam" id="PF18647">
    <property type="entry name" value="Fungal_lectin_2"/>
    <property type="match status" value="1"/>
</dbReference>
<dbReference type="OrthoDB" id="1896086at2759"/>
<keyword evidence="3 5" id="KW-0378">Hydrolase</keyword>
<feature type="region of interest" description="Disordered" evidence="6">
    <location>
        <begin position="254"/>
        <end position="282"/>
    </location>
</feature>
<dbReference type="Pfam" id="PF00082">
    <property type="entry name" value="Peptidase_S8"/>
    <property type="match status" value="1"/>
</dbReference>
<name>A0A6A5YEC7_9PLEO</name>
<dbReference type="PROSITE" id="PS00138">
    <property type="entry name" value="SUBTILASE_SER"/>
    <property type="match status" value="1"/>
</dbReference>